<evidence type="ECO:0000313" key="4">
    <source>
        <dbReference type="Proteomes" id="UP000306813"/>
    </source>
</evidence>
<organism evidence="3 4">
    <name type="scientific">Campylobacter helveticus</name>
    <dbReference type="NCBI Taxonomy" id="28898"/>
    <lineage>
        <taxon>Bacteria</taxon>
        <taxon>Pseudomonadati</taxon>
        <taxon>Campylobacterota</taxon>
        <taxon>Epsilonproteobacteria</taxon>
        <taxon>Campylobacterales</taxon>
        <taxon>Campylobacteraceae</taxon>
        <taxon>Campylobacter</taxon>
    </lineage>
</organism>
<dbReference type="Proteomes" id="UP000306813">
    <property type="component" value="Unassembled WGS sequence"/>
</dbReference>
<proteinExistence type="predicted"/>
<gene>
    <name evidence="3" type="ORF">FDW42_05985</name>
</gene>
<feature type="signal peptide" evidence="2">
    <location>
        <begin position="1"/>
        <end position="18"/>
    </location>
</feature>
<comment type="caution">
    <text evidence="3">The sequence shown here is derived from an EMBL/GenBank/DDBJ whole genome shotgun (WGS) entry which is preliminary data.</text>
</comment>
<protein>
    <recommendedName>
        <fullName evidence="5">Periplasmic protein</fullName>
    </recommendedName>
</protein>
<evidence type="ECO:0000256" key="1">
    <source>
        <dbReference type="SAM" id="Coils"/>
    </source>
</evidence>
<name>A0AAX2UJ25_9BACT</name>
<dbReference type="EMBL" id="VDBS01000045">
    <property type="protein sequence ID" value="TNB57156.1"/>
    <property type="molecule type" value="Genomic_DNA"/>
</dbReference>
<feature type="coiled-coil region" evidence="1">
    <location>
        <begin position="89"/>
        <end position="116"/>
    </location>
</feature>
<keyword evidence="1" id="KW-0175">Coiled coil</keyword>
<accession>A0AAX2UJ25</accession>
<dbReference type="RefSeq" id="WP_082199735.1">
    <property type="nucleotide sequence ID" value="NZ_CP020478.1"/>
</dbReference>
<dbReference type="AlphaFoldDB" id="A0AAX2UJ25"/>
<evidence type="ECO:0000256" key="2">
    <source>
        <dbReference type="SAM" id="SignalP"/>
    </source>
</evidence>
<dbReference type="GeneID" id="52036800"/>
<evidence type="ECO:0000313" key="3">
    <source>
        <dbReference type="EMBL" id="TNB57156.1"/>
    </source>
</evidence>
<reference evidence="3 4" key="1">
    <citation type="submission" date="2019-05" db="EMBL/GenBank/DDBJ databases">
        <title>Draft genomes of eight strains of Campylobacter helveticus isolated from cats and a dog in New Zealand.</title>
        <authorList>
            <person name="Bojanic K."/>
            <person name="Midwinter A.C."/>
            <person name="Biggs P.J."/>
            <person name="Acke E."/>
            <person name="Cornelius A.J."/>
            <person name="Marshall J.C."/>
        </authorList>
    </citation>
    <scope>NUCLEOTIDE SEQUENCE [LARGE SCALE GENOMIC DNA]</scope>
    <source>
        <strain evidence="3 4">ACP123b</strain>
    </source>
</reference>
<evidence type="ECO:0008006" key="5">
    <source>
        <dbReference type="Google" id="ProtNLM"/>
    </source>
</evidence>
<dbReference type="KEGG" id="chv:CHELV3228_0893"/>
<feature type="chain" id="PRO_5043948697" description="Periplasmic protein" evidence="2">
    <location>
        <begin position="19"/>
        <end position="204"/>
    </location>
</feature>
<sequence length="204" mass="24007">MKFLVIFCFLPLMLLANVYEEFSDFAYEKRAGGNFNLSEVRLVDYYKNKKFCLQMIVSSKEVSILKSSLECEKLAKDKSFLEFLNRDFLNLYHKDINALKKELEALKKVMRDIMVHYKLWLKFDENMIKEPNLSILNLNQDGGTLLYKINNQACVGIELFKEEKAKMKIYGIENLDKECKFFISSPAFKELSYSESGFRLYVLE</sequence>
<keyword evidence="2" id="KW-0732">Signal</keyword>